<protein>
    <recommendedName>
        <fullName evidence="4">DUF4174 domain-containing protein</fullName>
    </recommendedName>
</protein>
<evidence type="ECO:0008006" key="4">
    <source>
        <dbReference type="Google" id="ProtNLM"/>
    </source>
</evidence>
<reference evidence="2 3" key="1">
    <citation type="submission" date="2013-08" db="EMBL/GenBank/DDBJ databases">
        <title>Flavobacterium limnosediminis JC2902 genome sequencing.</title>
        <authorList>
            <person name="Lee K."/>
            <person name="Yi H."/>
            <person name="Park S."/>
            <person name="Chun J."/>
        </authorList>
    </citation>
    <scope>NUCLEOTIDE SEQUENCE [LARGE SCALE GENOMIC DNA]</scope>
    <source>
        <strain evidence="2 3">JC2902</strain>
    </source>
</reference>
<dbReference type="AlphaFoldDB" id="V6S914"/>
<comment type="caution">
    <text evidence="2">The sequence shown here is derived from an EMBL/GenBank/DDBJ whole genome shotgun (WGS) entry which is preliminary data.</text>
</comment>
<gene>
    <name evidence="2" type="ORF">FLJC2902T_32380</name>
</gene>
<keyword evidence="1" id="KW-0732">Signal</keyword>
<evidence type="ECO:0000313" key="2">
    <source>
        <dbReference type="EMBL" id="ESU22939.1"/>
    </source>
</evidence>
<feature type="signal peptide" evidence="1">
    <location>
        <begin position="1"/>
        <end position="18"/>
    </location>
</feature>
<name>V6S914_9FLAO</name>
<feature type="chain" id="PRO_5004750605" description="DUF4174 domain-containing protein" evidence="1">
    <location>
        <begin position="19"/>
        <end position="161"/>
    </location>
</feature>
<dbReference type="EMBL" id="AVGG01000049">
    <property type="protein sequence ID" value="ESU22939.1"/>
    <property type="molecule type" value="Genomic_DNA"/>
</dbReference>
<evidence type="ECO:0000313" key="3">
    <source>
        <dbReference type="Proteomes" id="UP000018004"/>
    </source>
</evidence>
<sequence length="161" mass="18682">MNKLLTLLLILVGLFCNAQSKLFSHEFESLNQKFNYALYSNAKVSKQNFYIIILENESPDKILKNISKCGNIHSDFIILNLENQNLTGVNKEQLLFDFINDITSRRKLLDLEMVLILNTDFTNYYSQNRNDRKKANGFLNEINKTYVVKNSNQFCAKNTSP</sequence>
<keyword evidence="3" id="KW-1185">Reference proteome</keyword>
<accession>V6S914</accession>
<organism evidence="2 3">
    <name type="scientific">Flavobacterium limnosediminis JC2902</name>
    <dbReference type="NCBI Taxonomy" id="1341181"/>
    <lineage>
        <taxon>Bacteria</taxon>
        <taxon>Pseudomonadati</taxon>
        <taxon>Bacteroidota</taxon>
        <taxon>Flavobacteriia</taxon>
        <taxon>Flavobacteriales</taxon>
        <taxon>Flavobacteriaceae</taxon>
        <taxon>Flavobacterium</taxon>
    </lineage>
</organism>
<dbReference type="Proteomes" id="UP000018004">
    <property type="component" value="Unassembled WGS sequence"/>
</dbReference>
<proteinExistence type="predicted"/>
<dbReference type="RefSeq" id="WP_023580764.1">
    <property type="nucleotide sequence ID" value="NZ_AVGG01000049.1"/>
</dbReference>
<evidence type="ECO:0000256" key="1">
    <source>
        <dbReference type="SAM" id="SignalP"/>
    </source>
</evidence>